<evidence type="ECO:0000313" key="1">
    <source>
        <dbReference type="EMBL" id="MCW3787605.1"/>
    </source>
</evidence>
<sequence length="529" mass="60047">MKAAYDSITKSSTIKLNSTINITTTDYYVKFHPTSAEQLNMLIADSLELFTLPLDYEIEEYGEDCDEVDSDGGQWLYTSVPYNYQFNTEIQYEILAELFLPESVEESDDIITQSNSNILYQIEEKSLQLTGNKEESDNNTISTLSKKRPTGYVYVSDTETGNDSVPVMGIKVRTVHWFKYGKAFTDENGYYSIDKKYRNKPRYVLIAENKSGFKIRNHFTSLATARIKVGHHSKSGYTFTIDSGSGWRFCTVNNAVVKYRNYCTNMGIGLPPSNLRITARDTDGNGAAPMLKHVYGAVGFTKPSTIVNFLKCIGCTVISTTEASILVKLFAPDIIIPAEKNLGSAKIFETTCHELAHASHYNQVGKFFWVKYINYIVANGNDDEPYGDGTAKNAELCALSEAWAYNLGYKLTLDEYGDNNSVVTKTAFEWFKPKETGDSDDDIFHPDYLYYNWYGWIPAGIMNDLVDNNQDNIRTGYTDKVNGFTYEELFDALQSDIRSPQEFRDQLLSTCDEDEIDNINDLFEAYYWN</sequence>
<accession>A0AAE3SFL5</accession>
<dbReference type="RefSeq" id="WP_301191170.1">
    <property type="nucleotide sequence ID" value="NZ_JAPDPJ010000033.1"/>
</dbReference>
<dbReference type="Proteomes" id="UP001209229">
    <property type="component" value="Unassembled WGS sequence"/>
</dbReference>
<name>A0AAE3SFL5_9BACT</name>
<protein>
    <submittedName>
        <fullName evidence="1">Uncharacterized protein</fullName>
    </submittedName>
</protein>
<proteinExistence type="predicted"/>
<evidence type="ECO:0000313" key="2">
    <source>
        <dbReference type="Proteomes" id="UP001209229"/>
    </source>
</evidence>
<keyword evidence="2" id="KW-1185">Reference proteome</keyword>
<dbReference type="EMBL" id="JAPDPJ010000033">
    <property type="protein sequence ID" value="MCW3787605.1"/>
    <property type="molecule type" value="Genomic_DNA"/>
</dbReference>
<comment type="caution">
    <text evidence="1">The sequence shown here is derived from an EMBL/GenBank/DDBJ whole genome shotgun (WGS) entry which is preliminary data.</text>
</comment>
<reference evidence="1" key="1">
    <citation type="submission" date="2022-10" db="EMBL/GenBank/DDBJ databases">
        <authorList>
            <person name="Yu W.X."/>
        </authorList>
    </citation>
    <scope>NUCLEOTIDE SEQUENCE</scope>
    <source>
        <strain evidence="1">AAT</strain>
    </source>
</reference>
<organism evidence="1 2">
    <name type="scientific">Plebeiibacterium sediminum</name>
    <dbReference type="NCBI Taxonomy" id="2992112"/>
    <lineage>
        <taxon>Bacteria</taxon>
        <taxon>Pseudomonadati</taxon>
        <taxon>Bacteroidota</taxon>
        <taxon>Bacteroidia</taxon>
        <taxon>Marinilabiliales</taxon>
        <taxon>Marinilabiliaceae</taxon>
        <taxon>Plebeiibacterium</taxon>
    </lineage>
</organism>
<gene>
    <name evidence="1" type="ORF">OM075_14110</name>
</gene>
<dbReference type="AlphaFoldDB" id="A0AAE3SFL5"/>